<dbReference type="Proteomes" id="UP001385951">
    <property type="component" value="Unassembled WGS sequence"/>
</dbReference>
<proteinExistence type="predicted"/>
<gene>
    <name evidence="1" type="ORF">QCA50_007084</name>
</gene>
<evidence type="ECO:0000313" key="2">
    <source>
        <dbReference type="Proteomes" id="UP001385951"/>
    </source>
</evidence>
<protein>
    <recommendedName>
        <fullName evidence="3">Ribosomal protein S7</fullName>
    </recommendedName>
</protein>
<organism evidence="1 2">
    <name type="scientific">Cerrena zonata</name>
    <dbReference type="NCBI Taxonomy" id="2478898"/>
    <lineage>
        <taxon>Eukaryota</taxon>
        <taxon>Fungi</taxon>
        <taxon>Dikarya</taxon>
        <taxon>Basidiomycota</taxon>
        <taxon>Agaricomycotina</taxon>
        <taxon>Agaricomycetes</taxon>
        <taxon>Polyporales</taxon>
        <taxon>Cerrenaceae</taxon>
        <taxon>Cerrena</taxon>
    </lineage>
</organism>
<name>A0AAW0G7C7_9APHY</name>
<evidence type="ECO:0008006" key="3">
    <source>
        <dbReference type="Google" id="ProtNLM"/>
    </source>
</evidence>
<comment type="caution">
    <text evidence="1">The sequence shown here is derived from an EMBL/GenBank/DDBJ whole genome shotgun (WGS) entry which is preliminary data.</text>
</comment>
<reference evidence="1 2" key="1">
    <citation type="submission" date="2022-09" db="EMBL/GenBank/DDBJ databases">
        <authorList>
            <person name="Palmer J.M."/>
        </authorList>
    </citation>
    <scope>NUCLEOTIDE SEQUENCE [LARGE SCALE GENOMIC DNA]</scope>
    <source>
        <strain evidence="1 2">DSM 7382</strain>
    </source>
</reference>
<sequence length="124" mass="13701">MSQYHAYVTENIKKNRKNILAILGQITIDILLRLVRGERASVSQNTGIASPNFSESLLFPFHRGTPMLSNKHMSLAVLAIFRLAVEFSTKAGGDGGKGKVEERVNKSLDGIFKERKTDRKGGRG</sequence>
<dbReference type="EMBL" id="JASBNA010000008">
    <property type="protein sequence ID" value="KAK7689293.1"/>
    <property type="molecule type" value="Genomic_DNA"/>
</dbReference>
<keyword evidence="2" id="KW-1185">Reference proteome</keyword>
<evidence type="ECO:0000313" key="1">
    <source>
        <dbReference type="EMBL" id="KAK7689293.1"/>
    </source>
</evidence>
<accession>A0AAW0G7C7</accession>
<dbReference type="AlphaFoldDB" id="A0AAW0G7C7"/>